<gene>
    <name evidence="1" type="ORF">YPIP275_0234</name>
</gene>
<evidence type="ECO:0000313" key="1">
    <source>
        <dbReference type="EMBL" id="EDR33245.1"/>
    </source>
</evidence>
<reference evidence="1 2" key="1">
    <citation type="submission" date="2008-01" db="EMBL/GenBank/DDBJ databases">
        <title>Yersinia pestis Strain IP275 project at JCVI/TIGR.</title>
        <authorList>
            <person name="Ravel J."/>
            <person name="Eppinger M."/>
            <person name="Fricke W.F."/>
            <person name="Rosovitz M."/>
            <person name="Lindler L.E."/>
            <person name="Bearden S."/>
            <person name="Shriefer M."/>
        </authorList>
    </citation>
    <scope>NUCLEOTIDE SEQUENCE [LARGE SCALE GENOMIC DNA]</scope>
    <source>
        <strain evidence="1 2">IP275</strain>
    </source>
</reference>
<comment type="caution">
    <text evidence="1">The sequence shown here is derived from an EMBL/GenBank/DDBJ whole genome shotgun (WGS) entry which is preliminary data.</text>
</comment>
<proteinExistence type="predicted"/>
<sequence length="40" mass="4397">MNCPPILDNNLILGGSFLWHKLKLKSLNSVECGIQALMAN</sequence>
<dbReference type="EMBL" id="AAOS02000008">
    <property type="protein sequence ID" value="EDR33245.1"/>
    <property type="molecule type" value="Genomic_DNA"/>
</dbReference>
<name>A0AAV3BH43_YERPE</name>
<protein>
    <submittedName>
        <fullName evidence="1">Uncharacterized protein</fullName>
    </submittedName>
</protein>
<dbReference type="Proteomes" id="UP000004430">
    <property type="component" value="Unassembled WGS sequence"/>
</dbReference>
<organism evidence="1 2">
    <name type="scientific">Yersinia pestis biovar Orientalis str. IP275</name>
    <dbReference type="NCBI Taxonomy" id="373665"/>
    <lineage>
        <taxon>Bacteria</taxon>
        <taxon>Pseudomonadati</taxon>
        <taxon>Pseudomonadota</taxon>
        <taxon>Gammaproteobacteria</taxon>
        <taxon>Enterobacterales</taxon>
        <taxon>Yersiniaceae</taxon>
        <taxon>Yersinia</taxon>
    </lineage>
</organism>
<reference evidence="1 2" key="2">
    <citation type="submission" date="2010-03" db="EMBL/GenBank/DDBJ databases">
        <authorList>
            <person name="Payne S.H."/>
            <person name="Sutton G.G."/>
        </authorList>
    </citation>
    <scope>NUCLEOTIDE SEQUENCE [LARGE SCALE GENOMIC DNA]</scope>
    <source>
        <strain evidence="1 2">IP275</strain>
    </source>
</reference>
<evidence type="ECO:0000313" key="2">
    <source>
        <dbReference type="Proteomes" id="UP000004430"/>
    </source>
</evidence>
<dbReference type="AlphaFoldDB" id="A0AAV3BH43"/>
<accession>A0AAV3BH43</accession>